<accession>A0A0B1TR52</accession>
<proteinExistence type="inferred from homology"/>
<evidence type="ECO:0000313" key="4">
    <source>
        <dbReference type="Proteomes" id="UP000053660"/>
    </source>
</evidence>
<evidence type="ECO:0000259" key="2">
    <source>
        <dbReference type="Pfam" id="PF05649"/>
    </source>
</evidence>
<organism evidence="3 4">
    <name type="scientific">Oesophagostomum dentatum</name>
    <name type="common">Nodular worm</name>
    <dbReference type="NCBI Taxonomy" id="61180"/>
    <lineage>
        <taxon>Eukaryota</taxon>
        <taxon>Metazoa</taxon>
        <taxon>Ecdysozoa</taxon>
        <taxon>Nematoda</taxon>
        <taxon>Chromadorea</taxon>
        <taxon>Rhabditida</taxon>
        <taxon>Rhabditina</taxon>
        <taxon>Rhabditomorpha</taxon>
        <taxon>Strongyloidea</taxon>
        <taxon>Strongylidae</taxon>
        <taxon>Oesophagostomum</taxon>
    </lineage>
</organism>
<dbReference type="GO" id="GO:0005886">
    <property type="term" value="C:plasma membrane"/>
    <property type="evidence" value="ECO:0007669"/>
    <property type="project" value="TreeGrafter"/>
</dbReference>
<dbReference type="Pfam" id="PF05649">
    <property type="entry name" value="Peptidase_M13_N"/>
    <property type="match status" value="1"/>
</dbReference>
<dbReference type="InterPro" id="IPR042089">
    <property type="entry name" value="Peptidase_M13_dom_2"/>
</dbReference>
<dbReference type="Gene3D" id="1.10.1380.10">
    <property type="entry name" value="Neutral endopeptidase , domain2"/>
    <property type="match status" value="1"/>
</dbReference>
<dbReference type="OrthoDB" id="5854331at2759"/>
<sequence>MTFEEQTAFLAFTSILDYFQPTTVMERLSSAAVTLLLITEHIHCKSANLRSFSKPLHSQAENYTISLTNVKVRDGILTFNGVEVEEDGIRGGSKGGQGQRGRIIQYPDFAKSIDRTVDPCQDFYSFVCNGWIRSHPIPQDQYQYTQTELLKERIKGQLKEILSTPCSESSREEQLMTTFYNKCIENAYSKSKDGFRLMFAKLREVRRLATITDWLLSMRTERLFHELTVSVDEENSTRNVLQIVPSSPILTSQIYFDPAYSQQFLATREVLFRMLAIIASEDHRSEFISENILEHIRRVESLLRVDQIVAKISEETEFDTGSIAVTVAELQSMMTSVILLANSVIR</sequence>
<dbReference type="InterPro" id="IPR000718">
    <property type="entry name" value="Peptidase_M13"/>
</dbReference>
<dbReference type="Proteomes" id="UP000053660">
    <property type="component" value="Unassembled WGS sequence"/>
</dbReference>
<name>A0A0B1TR52_OESDE</name>
<dbReference type="PANTHER" id="PTHR11733">
    <property type="entry name" value="ZINC METALLOPROTEASE FAMILY M13 NEPRILYSIN-RELATED"/>
    <property type="match status" value="1"/>
</dbReference>
<reference evidence="3 4" key="1">
    <citation type="submission" date="2014-03" db="EMBL/GenBank/DDBJ databases">
        <title>Draft genome of the hookworm Oesophagostomum dentatum.</title>
        <authorList>
            <person name="Mitreva M."/>
        </authorList>
    </citation>
    <scope>NUCLEOTIDE SEQUENCE [LARGE SCALE GENOMIC DNA]</scope>
    <source>
        <strain evidence="3 4">OD-Hann</strain>
    </source>
</reference>
<dbReference type="InterPro" id="IPR008753">
    <property type="entry name" value="Peptidase_M13_N"/>
</dbReference>
<comment type="similarity">
    <text evidence="1">Belongs to the peptidase M13 family.</text>
</comment>
<dbReference type="EMBL" id="KN549330">
    <property type="protein sequence ID" value="KHJ98307.1"/>
    <property type="molecule type" value="Genomic_DNA"/>
</dbReference>
<dbReference type="Gene3D" id="3.40.390.10">
    <property type="entry name" value="Collagenase (Catalytic Domain)"/>
    <property type="match status" value="1"/>
</dbReference>
<dbReference type="PANTHER" id="PTHR11733:SF167">
    <property type="entry name" value="FI17812P1-RELATED"/>
    <property type="match status" value="1"/>
</dbReference>
<evidence type="ECO:0000313" key="3">
    <source>
        <dbReference type="EMBL" id="KHJ98307.1"/>
    </source>
</evidence>
<dbReference type="AlphaFoldDB" id="A0A0B1TR52"/>
<evidence type="ECO:0000256" key="1">
    <source>
        <dbReference type="ARBA" id="ARBA00007357"/>
    </source>
</evidence>
<gene>
    <name evidence="3" type="ORF">OESDEN_01710</name>
</gene>
<protein>
    <recommendedName>
        <fullName evidence="2">Peptidase M13 N-terminal domain-containing protein</fullName>
    </recommendedName>
</protein>
<keyword evidence="4" id="KW-1185">Reference proteome</keyword>
<dbReference type="GO" id="GO:0016485">
    <property type="term" value="P:protein processing"/>
    <property type="evidence" value="ECO:0007669"/>
    <property type="project" value="TreeGrafter"/>
</dbReference>
<feature type="domain" description="Peptidase M13 N-terminal" evidence="2">
    <location>
        <begin position="119"/>
        <end position="335"/>
    </location>
</feature>
<dbReference type="PROSITE" id="PS51885">
    <property type="entry name" value="NEPRILYSIN"/>
    <property type="match status" value="1"/>
</dbReference>
<dbReference type="SUPFAM" id="SSF55486">
    <property type="entry name" value="Metalloproteases ('zincins'), catalytic domain"/>
    <property type="match status" value="1"/>
</dbReference>
<dbReference type="GO" id="GO:0004222">
    <property type="term" value="F:metalloendopeptidase activity"/>
    <property type="evidence" value="ECO:0007669"/>
    <property type="project" value="InterPro"/>
</dbReference>
<dbReference type="InterPro" id="IPR024079">
    <property type="entry name" value="MetalloPept_cat_dom_sf"/>
</dbReference>